<dbReference type="EMBL" id="QSUC01000031">
    <property type="protein sequence ID" value="RGN06711.1"/>
    <property type="molecule type" value="Genomic_DNA"/>
</dbReference>
<dbReference type="GO" id="GO:0003886">
    <property type="term" value="F:DNA (cytosine-5-)-methyltransferase activity"/>
    <property type="evidence" value="ECO:0007669"/>
    <property type="project" value="UniProtKB-EC"/>
</dbReference>
<evidence type="ECO:0000313" key="9">
    <source>
        <dbReference type="EMBL" id="RGN06711.1"/>
    </source>
</evidence>
<dbReference type="PANTHER" id="PTHR10629:SF52">
    <property type="entry name" value="DNA (CYTOSINE-5)-METHYLTRANSFERASE 1"/>
    <property type="match status" value="1"/>
</dbReference>
<dbReference type="GO" id="GO:0003677">
    <property type="term" value="F:DNA binding"/>
    <property type="evidence" value="ECO:0007669"/>
    <property type="project" value="TreeGrafter"/>
</dbReference>
<dbReference type="SUPFAM" id="SSF53335">
    <property type="entry name" value="S-adenosyl-L-methionine-dependent methyltransferases"/>
    <property type="match status" value="1"/>
</dbReference>
<dbReference type="GO" id="GO:0009307">
    <property type="term" value="P:DNA restriction-modification system"/>
    <property type="evidence" value="ECO:0007669"/>
    <property type="project" value="UniProtKB-KW"/>
</dbReference>
<dbReference type="AlphaFoldDB" id="A0AA92VZX0"/>
<dbReference type="InterPro" id="IPR029063">
    <property type="entry name" value="SAM-dependent_MTases_sf"/>
</dbReference>
<name>A0AA92VZX0_9BACT</name>
<evidence type="ECO:0000256" key="3">
    <source>
        <dbReference type="ARBA" id="ARBA00022691"/>
    </source>
</evidence>
<reference evidence="9 10" key="1">
    <citation type="submission" date="2018-08" db="EMBL/GenBank/DDBJ databases">
        <title>A genome reference for cultivated species of the human gut microbiota.</title>
        <authorList>
            <person name="Zou Y."/>
            <person name="Xue W."/>
            <person name="Luo G."/>
        </authorList>
    </citation>
    <scope>NUCLEOTIDE SEQUENCE [LARGE SCALE GENOMIC DNA]</scope>
    <source>
        <strain evidence="9 10">OM06-11</strain>
    </source>
</reference>
<proteinExistence type="inferred from homology"/>
<dbReference type="PROSITE" id="PS00094">
    <property type="entry name" value="C5_MTASE_1"/>
    <property type="match status" value="1"/>
</dbReference>
<dbReference type="PANTHER" id="PTHR10629">
    <property type="entry name" value="CYTOSINE-SPECIFIC METHYLTRANSFERASE"/>
    <property type="match status" value="1"/>
</dbReference>
<dbReference type="InterPro" id="IPR050390">
    <property type="entry name" value="C5-Methyltransferase"/>
</dbReference>
<keyword evidence="4" id="KW-0680">Restriction system</keyword>
<dbReference type="PRINTS" id="PR00105">
    <property type="entry name" value="C5METTRFRASE"/>
</dbReference>
<dbReference type="Proteomes" id="UP000261245">
    <property type="component" value="Unassembled WGS sequence"/>
</dbReference>
<evidence type="ECO:0000256" key="7">
    <source>
        <dbReference type="RuleBase" id="RU000416"/>
    </source>
</evidence>
<keyword evidence="2 6" id="KW-0808">Transferase</keyword>
<dbReference type="InterPro" id="IPR018117">
    <property type="entry name" value="C5_DNA_meth_AS"/>
</dbReference>
<comment type="caution">
    <text evidence="9">The sequence shown here is derived from an EMBL/GenBank/DDBJ whole genome shotgun (WGS) entry which is preliminary data.</text>
</comment>
<dbReference type="EC" id="2.1.1.37" evidence="8"/>
<evidence type="ECO:0000256" key="6">
    <source>
        <dbReference type="PROSITE-ProRule" id="PRU01016"/>
    </source>
</evidence>
<evidence type="ECO:0000256" key="4">
    <source>
        <dbReference type="ARBA" id="ARBA00022747"/>
    </source>
</evidence>
<dbReference type="Gene3D" id="3.40.50.150">
    <property type="entry name" value="Vaccinia Virus protein VP39"/>
    <property type="match status" value="1"/>
</dbReference>
<evidence type="ECO:0000256" key="5">
    <source>
        <dbReference type="ARBA" id="ARBA00047422"/>
    </source>
</evidence>
<dbReference type="PROSITE" id="PS51679">
    <property type="entry name" value="SAM_MT_C5"/>
    <property type="match status" value="1"/>
</dbReference>
<dbReference type="GO" id="GO:0044027">
    <property type="term" value="P:negative regulation of gene expression via chromosomal CpG island methylation"/>
    <property type="evidence" value="ECO:0007669"/>
    <property type="project" value="TreeGrafter"/>
</dbReference>
<dbReference type="InterPro" id="IPR001525">
    <property type="entry name" value="C5_MeTfrase"/>
</dbReference>
<keyword evidence="1 6" id="KW-0489">Methyltransferase</keyword>
<dbReference type="GO" id="GO:0032259">
    <property type="term" value="P:methylation"/>
    <property type="evidence" value="ECO:0007669"/>
    <property type="project" value="UniProtKB-KW"/>
</dbReference>
<feature type="active site" evidence="6">
    <location>
        <position position="145"/>
    </location>
</feature>
<evidence type="ECO:0000256" key="2">
    <source>
        <dbReference type="ARBA" id="ARBA00022679"/>
    </source>
</evidence>
<evidence type="ECO:0000256" key="1">
    <source>
        <dbReference type="ARBA" id="ARBA00022603"/>
    </source>
</evidence>
<gene>
    <name evidence="9" type="primary">dcm</name>
    <name evidence="9" type="ORF">DXB80_10855</name>
</gene>
<protein>
    <recommendedName>
        <fullName evidence="8">Cytosine-specific methyltransferase</fullName>
        <ecNumber evidence="8">2.1.1.37</ecNumber>
    </recommendedName>
</protein>
<dbReference type="Gene3D" id="3.90.120.10">
    <property type="entry name" value="DNA Methylase, subunit A, domain 2"/>
    <property type="match status" value="1"/>
</dbReference>
<organism evidence="9 10">
    <name type="scientific">Segatella copri</name>
    <dbReference type="NCBI Taxonomy" id="165179"/>
    <lineage>
        <taxon>Bacteria</taxon>
        <taxon>Pseudomonadati</taxon>
        <taxon>Bacteroidota</taxon>
        <taxon>Bacteroidia</taxon>
        <taxon>Bacteroidales</taxon>
        <taxon>Prevotellaceae</taxon>
        <taxon>Segatella</taxon>
    </lineage>
</organism>
<comment type="catalytic activity">
    <reaction evidence="5 8">
        <text>a 2'-deoxycytidine in DNA + S-adenosyl-L-methionine = a 5-methyl-2'-deoxycytidine in DNA + S-adenosyl-L-homocysteine + H(+)</text>
        <dbReference type="Rhea" id="RHEA:13681"/>
        <dbReference type="Rhea" id="RHEA-COMP:11369"/>
        <dbReference type="Rhea" id="RHEA-COMP:11370"/>
        <dbReference type="ChEBI" id="CHEBI:15378"/>
        <dbReference type="ChEBI" id="CHEBI:57856"/>
        <dbReference type="ChEBI" id="CHEBI:59789"/>
        <dbReference type="ChEBI" id="CHEBI:85452"/>
        <dbReference type="ChEBI" id="CHEBI:85454"/>
        <dbReference type="EC" id="2.1.1.37"/>
    </reaction>
</comment>
<accession>A0AA92VZX0</accession>
<dbReference type="InterPro" id="IPR031303">
    <property type="entry name" value="C5_meth_CS"/>
</dbReference>
<evidence type="ECO:0000313" key="10">
    <source>
        <dbReference type="Proteomes" id="UP000261245"/>
    </source>
</evidence>
<comment type="similarity">
    <text evidence="6 7">Belongs to the class I-like SAM-binding methyltransferase superfamily. C5-methyltransferase family.</text>
</comment>
<dbReference type="Pfam" id="PF00145">
    <property type="entry name" value="DNA_methylase"/>
    <property type="match status" value="1"/>
</dbReference>
<keyword evidence="3 6" id="KW-0949">S-adenosyl-L-methionine</keyword>
<sequence>MIMAFISENNLAALIGTSNRTVQTWGKNGLYPLHQQNGAWGFDMEELKSIPEVEAMLQSNWEAESAVTPVRQFNSIELFAGGGGLALGMSLAGFHHVLLNEFETAACKTLKTNKPEWNVIEGDVRHIDFTPLRGKIDFLSGGFPCQAFSYAGKGAGFNDTRGTLFFELARAVKEIQPKVFMGENVKGLISHENGRTFETIKNTIAELGYTLVEPRVLRAIMYQVPQKRERLILIAIRNDIAQNVEFHWPTPYHEVLTLRDALYKSVIYENDVPVSEGAQYPEKKKRVLAMVPQGGDWRNLPEEVAKDYMGGSWLLGGGKTGMARRLSLDEPSLTLTCSPCQKQTERCHPLETRPLSVREYARIQTFPDNWVFQGSMSDKYKQIGNAVPVNLAWAVGRSLIRLFNDIQRIMPENTQNCTEAVREIMHKQSLLEVVKDHNTQTSTVTNKYHELNFLDLFDQYALNSITDNSMVHDDINWEKYGGKPQQAAMVEETKNVLISLVKKDNEKMFLDGSATIYYTGKKFPTSVALNKLFYFMPYIKGKGVRDLFFIKIARLGYRKEGTAEEDRNDLRLVFEVEFVKQLFDDYKPVELKIWQTFTDTTVDKLINK</sequence>
<dbReference type="NCBIfam" id="TIGR00675">
    <property type="entry name" value="dcm"/>
    <property type="match status" value="1"/>
</dbReference>
<evidence type="ECO:0000256" key="8">
    <source>
        <dbReference type="RuleBase" id="RU000417"/>
    </source>
</evidence>
<dbReference type="PROSITE" id="PS00095">
    <property type="entry name" value="C5_MTASE_2"/>
    <property type="match status" value="1"/>
</dbReference>
<dbReference type="CDD" id="cd00315">
    <property type="entry name" value="Cyt_C5_DNA_methylase"/>
    <property type="match status" value="1"/>
</dbReference>